<dbReference type="CDD" id="cd06580">
    <property type="entry name" value="TM_PBP1_transp_TpRbsC_like"/>
    <property type="match status" value="1"/>
</dbReference>
<evidence type="ECO:0000313" key="8">
    <source>
        <dbReference type="Proteomes" id="UP000271590"/>
    </source>
</evidence>
<evidence type="ECO:0000256" key="3">
    <source>
        <dbReference type="ARBA" id="ARBA00022692"/>
    </source>
</evidence>
<comment type="subcellular location">
    <subcellularLocation>
        <location evidence="1">Cell membrane</location>
        <topology evidence="1">Multi-pass membrane protein</topology>
    </subcellularLocation>
</comment>
<feature type="transmembrane region" description="Helical" evidence="6">
    <location>
        <begin position="242"/>
        <end position="263"/>
    </location>
</feature>
<keyword evidence="3 6" id="KW-0812">Transmembrane</keyword>
<reference evidence="7 8" key="1">
    <citation type="submission" date="2018-11" db="EMBL/GenBank/DDBJ databases">
        <title>The genome of Variovorax sp T529.</title>
        <authorList>
            <person name="Gao J."/>
        </authorList>
    </citation>
    <scope>NUCLEOTIDE SEQUENCE [LARGE SCALE GENOMIC DNA]</scope>
    <source>
        <strain evidence="7 8">T529</strain>
    </source>
</reference>
<feature type="transmembrane region" description="Helical" evidence="6">
    <location>
        <begin position="6"/>
        <end position="28"/>
    </location>
</feature>
<dbReference type="PANTHER" id="PTHR43370">
    <property type="entry name" value="SUGAR ABC TRANSPORTER INTEGRAL MEMBRANE PROTEIN-RELATED"/>
    <property type="match status" value="1"/>
</dbReference>
<dbReference type="Pfam" id="PF02653">
    <property type="entry name" value="BPD_transp_2"/>
    <property type="match status" value="1"/>
</dbReference>
<feature type="transmembrane region" description="Helical" evidence="6">
    <location>
        <begin position="35"/>
        <end position="56"/>
    </location>
</feature>
<name>A0A3P3EQG0_9BURK</name>
<dbReference type="InterPro" id="IPR001851">
    <property type="entry name" value="ABC_transp_permease"/>
</dbReference>
<evidence type="ECO:0000256" key="1">
    <source>
        <dbReference type="ARBA" id="ARBA00004651"/>
    </source>
</evidence>
<evidence type="ECO:0000256" key="6">
    <source>
        <dbReference type="SAM" id="Phobius"/>
    </source>
</evidence>
<keyword evidence="5 6" id="KW-0472">Membrane</keyword>
<feature type="transmembrane region" description="Helical" evidence="6">
    <location>
        <begin position="215"/>
        <end position="235"/>
    </location>
</feature>
<keyword evidence="4 6" id="KW-1133">Transmembrane helix</keyword>
<evidence type="ECO:0000313" key="7">
    <source>
        <dbReference type="EMBL" id="RRH88643.1"/>
    </source>
</evidence>
<feature type="transmembrane region" description="Helical" evidence="6">
    <location>
        <begin position="92"/>
        <end position="112"/>
    </location>
</feature>
<evidence type="ECO:0000256" key="5">
    <source>
        <dbReference type="ARBA" id="ARBA00023136"/>
    </source>
</evidence>
<feature type="transmembrane region" description="Helical" evidence="6">
    <location>
        <begin position="62"/>
        <end position="85"/>
    </location>
</feature>
<feature type="transmembrane region" description="Helical" evidence="6">
    <location>
        <begin position="269"/>
        <end position="288"/>
    </location>
</feature>
<keyword evidence="2" id="KW-1003">Cell membrane</keyword>
<dbReference type="GO" id="GO:0005886">
    <property type="term" value="C:plasma membrane"/>
    <property type="evidence" value="ECO:0007669"/>
    <property type="project" value="UniProtKB-SubCell"/>
</dbReference>
<accession>A0A3P3EQG0</accession>
<evidence type="ECO:0000256" key="4">
    <source>
        <dbReference type="ARBA" id="ARBA00022989"/>
    </source>
</evidence>
<dbReference type="GO" id="GO:0022857">
    <property type="term" value="F:transmembrane transporter activity"/>
    <property type="evidence" value="ECO:0007669"/>
    <property type="project" value="InterPro"/>
</dbReference>
<dbReference type="AlphaFoldDB" id="A0A3P3EQG0"/>
<dbReference type="Proteomes" id="UP000271590">
    <property type="component" value="Unassembled WGS sequence"/>
</dbReference>
<dbReference type="PANTHER" id="PTHR43370:SF2">
    <property type="entry name" value="ABC TRANSPORTER PERMEASE PROTEIN"/>
    <property type="match status" value="1"/>
</dbReference>
<protein>
    <submittedName>
        <fullName evidence="7">ABC transporter permease</fullName>
    </submittedName>
</protein>
<comment type="caution">
    <text evidence="7">The sequence shown here is derived from an EMBL/GenBank/DDBJ whole genome shotgun (WGS) entry which is preliminary data.</text>
</comment>
<dbReference type="EMBL" id="RQXU01000006">
    <property type="protein sequence ID" value="RRH88643.1"/>
    <property type="molecule type" value="Genomic_DNA"/>
</dbReference>
<organism evidence="7 8">
    <name type="scientific">Variovorax beijingensis</name>
    <dbReference type="NCBI Taxonomy" id="2496117"/>
    <lineage>
        <taxon>Bacteria</taxon>
        <taxon>Pseudomonadati</taxon>
        <taxon>Pseudomonadota</taxon>
        <taxon>Betaproteobacteria</taxon>
        <taxon>Burkholderiales</taxon>
        <taxon>Comamonadaceae</taxon>
        <taxon>Variovorax</taxon>
    </lineage>
</organism>
<dbReference type="RefSeq" id="WP_124958900.1">
    <property type="nucleotide sequence ID" value="NZ_RQXU01000006.1"/>
</dbReference>
<sequence length="310" mass="32378">MSGSIVLNWLASTPDFAVPYALAALGLIISERAGVLSLGAEGLMLVGALAGIGAQIAMGQPAVSLVLAMLAASAVSLLFAVMVIWLRVNQVIAGLALVFFCQGLTALVGSLAEWTNHATAGIGAMALWPLSLLPSAGRLFEQNAMVWLTLPIFLAVAWFLSRTSAGLRLRAVGENPQAADAAGIRVTVWRLAAVLAGSALVGLAGAYISVVSTKLWIAGMTGGRGWIAVGLVIFARWSPWKALVGALLFGCIEALIPQLAAAGVQLPQYFVMMTPYAVTLGVMVWVALSRRGADEEPGALGQPYVREERR</sequence>
<evidence type="ECO:0000256" key="2">
    <source>
        <dbReference type="ARBA" id="ARBA00022475"/>
    </source>
</evidence>
<gene>
    <name evidence="7" type="ORF">EH244_13560</name>
</gene>
<feature type="transmembrane region" description="Helical" evidence="6">
    <location>
        <begin position="144"/>
        <end position="161"/>
    </location>
</feature>
<feature type="transmembrane region" description="Helical" evidence="6">
    <location>
        <begin position="188"/>
        <end position="209"/>
    </location>
</feature>
<proteinExistence type="predicted"/>